<evidence type="ECO:0000313" key="1">
    <source>
        <dbReference type="EMBL" id="MBA8991551.1"/>
    </source>
</evidence>
<dbReference type="EMBL" id="JACGXP010000004">
    <property type="protein sequence ID" value="MBA8991551.1"/>
    <property type="molecule type" value="Genomic_DNA"/>
</dbReference>
<gene>
    <name evidence="1" type="ORF">FHW23_002820</name>
</gene>
<dbReference type="Proteomes" id="UP000590225">
    <property type="component" value="Unassembled WGS sequence"/>
</dbReference>
<evidence type="ECO:0000313" key="2">
    <source>
        <dbReference type="Proteomes" id="UP000590225"/>
    </source>
</evidence>
<proteinExistence type="predicted"/>
<dbReference type="AlphaFoldDB" id="A0AAW3T8U3"/>
<sequence length="46" mass="5069">MVCTWLQPEVLTPSTSAPAEPLCNWKPTETFGPEIEKSIPSPVLRS</sequence>
<reference evidence="1 2" key="1">
    <citation type="submission" date="2020-07" db="EMBL/GenBank/DDBJ databases">
        <title>Above-ground endophytic microbial communities from plants in different locations in the United States.</title>
        <authorList>
            <person name="Frank C."/>
        </authorList>
    </citation>
    <scope>NUCLEOTIDE SEQUENCE [LARGE SCALE GENOMIC DNA]</scope>
    <source>
        <strain evidence="1 2">WPL5_2</strain>
    </source>
</reference>
<protein>
    <submittedName>
        <fullName evidence="1">Uncharacterized protein</fullName>
    </submittedName>
</protein>
<accession>A0AAW3T8U3</accession>
<name>A0AAW3T8U3_9MICO</name>
<comment type="caution">
    <text evidence="1">The sequence shown here is derived from an EMBL/GenBank/DDBJ whole genome shotgun (WGS) entry which is preliminary data.</text>
</comment>
<organism evidence="1 2">
    <name type="scientific">Curtobacterium pusillum</name>
    <dbReference type="NCBI Taxonomy" id="69373"/>
    <lineage>
        <taxon>Bacteria</taxon>
        <taxon>Bacillati</taxon>
        <taxon>Actinomycetota</taxon>
        <taxon>Actinomycetes</taxon>
        <taxon>Micrococcales</taxon>
        <taxon>Microbacteriaceae</taxon>
        <taxon>Curtobacterium</taxon>
    </lineage>
</organism>